<evidence type="ECO:0000313" key="4">
    <source>
        <dbReference type="Proteomes" id="UP000275408"/>
    </source>
</evidence>
<keyword evidence="4" id="KW-1185">Reference proteome</keyword>
<dbReference type="GO" id="GO:0001517">
    <property type="term" value="F:N-acetylglucosamine 6-O-sulfotransferase activity"/>
    <property type="evidence" value="ECO:0007669"/>
    <property type="project" value="TreeGrafter"/>
</dbReference>
<keyword evidence="1" id="KW-1133">Transmembrane helix</keyword>
<dbReference type="OrthoDB" id="6138663at2759"/>
<dbReference type="EMBL" id="RCHS01002812">
    <property type="protein sequence ID" value="RMX45609.1"/>
    <property type="molecule type" value="Genomic_DNA"/>
</dbReference>
<dbReference type="InterPro" id="IPR027417">
    <property type="entry name" value="P-loop_NTPase"/>
</dbReference>
<dbReference type="Pfam" id="PF00685">
    <property type="entry name" value="Sulfotransfer_1"/>
    <property type="match status" value="1"/>
</dbReference>
<dbReference type="PANTHER" id="PTHR10704">
    <property type="entry name" value="CARBOHYDRATE SULFOTRANSFERASE"/>
    <property type="match status" value="1"/>
</dbReference>
<gene>
    <name evidence="3" type="ORF">pdam_00010596</name>
</gene>
<dbReference type="AlphaFoldDB" id="A0A3M6TWH5"/>
<dbReference type="InterPro" id="IPR051135">
    <property type="entry name" value="Gal/GlcNAc/GalNAc_ST"/>
</dbReference>
<dbReference type="GO" id="GO:0006790">
    <property type="term" value="P:sulfur compound metabolic process"/>
    <property type="evidence" value="ECO:0007669"/>
    <property type="project" value="TreeGrafter"/>
</dbReference>
<protein>
    <recommendedName>
        <fullName evidence="2">Sulfotransferase domain-containing protein</fullName>
    </recommendedName>
</protein>
<name>A0A3M6TWH5_POCDA</name>
<dbReference type="SUPFAM" id="SSF52540">
    <property type="entry name" value="P-loop containing nucleoside triphosphate hydrolases"/>
    <property type="match status" value="1"/>
</dbReference>
<accession>A0A3M6TWH5</accession>
<evidence type="ECO:0000256" key="1">
    <source>
        <dbReference type="SAM" id="Phobius"/>
    </source>
</evidence>
<reference evidence="3 4" key="1">
    <citation type="journal article" date="2018" name="Sci. Rep.">
        <title>Comparative analysis of the Pocillopora damicornis genome highlights role of immune system in coral evolution.</title>
        <authorList>
            <person name="Cunning R."/>
            <person name="Bay R.A."/>
            <person name="Gillette P."/>
            <person name="Baker A.C."/>
            <person name="Traylor-Knowles N."/>
        </authorList>
    </citation>
    <scope>NUCLEOTIDE SEQUENCE [LARGE SCALE GENOMIC DNA]</scope>
    <source>
        <strain evidence="3">RSMAS</strain>
        <tissue evidence="3">Whole animal</tissue>
    </source>
</reference>
<dbReference type="Gene3D" id="3.40.50.300">
    <property type="entry name" value="P-loop containing nucleotide triphosphate hydrolases"/>
    <property type="match status" value="1"/>
</dbReference>
<feature type="domain" description="Sulfotransferase" evidence="2">
    <location>
        <begin position="189"/>
        <end position="483"/>
    </location>
</feature>
<evidence type="ECO:0000313" key="3">
    <source>
        <dbReference type="EMBL" id="RMX45609.1"/>
    </source>
</evidence>
<feature type="transmembrane region" description="Helical" evidence="1">
    <location>
        <begin position="123"/>
        <end position="142"/>
    </location>
</feature>
<keyword evidence="1" id="KW-0472">Membrane</keyword>
<dbReference type="Proteomes" id="UP000275408">
    <property type="component" value="Unassembled WGS sequence"/>
</dbReference>
<keyword evidence="1" id="KW-0812">Transmembrane</keyword>
<proteinExistence type="predicted"/>
<evidence type="ECO:0000259" key="2">
    <source>
        <dbReference type="Pfam" id="PF00685"/>
    </source>
</evidence>
<dbReference type="InterPro" id="IPR000863">
    <property type="entry name" value="Sulfotransferase_dom"/>
</dbReference>
<comment type="caution">
    <text evidence="3">The sequence shown here is derived from an EMBL/GenBank/DDBJ whole genome shotgun (WGS) entry which is preliminary data.</text>
</comment>
<dbReference type="GO" id="GO:0006044">
    <property type="term" value="P:N-acetylglucosamine metabolic process"/>
    <property type="evidence" value="ECO:0007669"/>
    <property type="project" value="TreeGrafter"/>
</dbReference>
<sequence>MEMQGRIRQHIEGFSSGKLTGFIENFRLSKNQAFRCLIQKPKRAKEHVGELKVNEFVVMFTLTFKDCCDYVLCLWFNSSQSKCTLKGKKIVLFRKYERLRKMKFVVPVARRIPCGPVAFNKSCLTFLLVIALLFFFVTFMYASRKTSSAQLEFSSRHGAMNQFVSPHHLQVELTSTRNFEIPIHAKKAKIIILSYPRSGSSFLGDIFNHHPGVFYLFEPLITVQRRFSRDSLFEYDFSSSSYQTAANEFLSNVVRCNFERNNFTRYIREAERNKSLALKSSPFCSQDGSCKKLKPRQLEYVCRNSYSVFAAKVLSPRVPTSSDWIRTFLQSCSSVNNANQCRIFHLVRDPRAVAYSLKTVHFFRRKKDQQREFSWFVKKMCRQMELDLSGISTLKTLLPNGYRLIRFEDLAGNPFSMVSELYKFVGMEMSDEVKQWLYEATKAGNAHKGAYETIRDPKEVLEKWRKKMSPAQVKIVEDHCARVIIQLNYSLT</sequence>
<dbReference type="PANTHER" id="PTHR10704:SF44">
    <property type="entry name" value="LD35051P-RELATED"/>
    <property type="match status" value="1"/>
</dbReference>
<organism evidence="3 4">
    <name type="scientific">Pocillopora damicornis</name>
    <name type="common">Cauliflower coral</name>
    <name type="synonym">Millepora damicornis</name>
    <dbReference type="NCBI Taxonomy" id="46731"/>
    <lineage>
        <taxon>Eukaryota</taxon>
        <taxon>Metazoa</taxon>
        <taxon>Cnidaria</taxon>
        <taxon>Anthozoa</taxon>
        <taxon>Hexacorallia</taxon>
        <taxon>Scleractinia</taxon>
        <taxon>Astrocoeniina</taxon>
        <taxon>Pocilloporidae</taxon>
        <taxon>Pocillopora</taxon>
    </lineage>
</organism>